<comment type="caution">
    <text evidence="2">The sequence shown here is derived from an EMBL/GenBank/DDBJ whole genome shotgun (WGS) entry which is preliminary data.</text>
</comment>
<evidence type="ECO:0000256" key="1">
    <source>
        <dbReference type="SAM" id="MobiDB-lite"/>
    </source>
</evidence>
<evidence type="ECO:0000313" key="3">
    <source>
        <dbReference type="Proteomes" id="UP000745764"/>
    </source>
</evidence>
<accession>A0A9N8PS27</accession>
<dbReference type="Proteomes" id="UP000745764">
    <property type="component" value="Unassembled WGS sequence"/>
</dbReference>
<sequence>MHDTVATNTRLMNSGMAYWTSENTIPAGPQNAPPSQQQTRRKGRLARLCNFLRLDSNSNDHARSCGCIRCLQVRGQLNIQVFQEPQPSFSPGTPRRAPTPPRRRNSSPQISRTSHMPQRPMAKRYQTEMPALSSVRSLTPPDLPSYILPQPIRDPIRRKPLPPGVSTFVSAQPLVQSPAVPQPSDPVSPISPSALNFDYNSAPISPISMTATEPDFDQARINRMSTYSYLDGYTDLSAFATTPYADTFAAAGSAAPAALTKESSTTVNGTAMKGFILRTATPVSFQKAKPIKLSGPVRKTSVTRTERPELTLQIRSVPVSQPEIIRRPSINSLDCVAGSESERSSSNVSIAGAFEESSDNGSLGTHARILKRVLVESLEARSLVRDPFVPK</sequence>
<feature type="region of interest" description="Disordered" evidence="1">
    <location>
        <begin position="83"/>
        <end position="121"/>
    </location>
</feature>
<feature type="region of interest" description="Disordered" evidence="1">
    <location>
        <begin position="21"/>
        <end position="42"/>
    </location>
</feature>
<dbReference type="OrthoDB" id="3921331at2759"/>
<evidence type="ECO:0000313" key="2">
    <source>
        <dbReference type="EMBL" id="CAD0110694.1"/>
    </source>
</evidence>
<organism evidence="2 3">
    <name type="scientific">Aureobasidium uvarum</name>
    <dbReference type="NCBI Taxonomy" id="2773716"/>
    <lineage>
        <taxon>Eukaryota</taxon>
        <taxon>Fungi</taxon>
        <taxon>Dikarya</taxon>
        <taxon>Ascomycota</taxon>
        <taxon>Pezizomycotina</taxon>
        <taxon>Dothideomycetes</taxon>
        <taxon>Dothideomycetidae</taxon>
        <taxon>Dothideales</taxon>
        <taxon>Saccotheciaceae</taxon>
        <taxon>Aureobasidium</taxon>
    </lineage>
</organism>
<name>A0A9N8PS27_9PEZI</name>
<proteinExistence type="predicted"/>
<protein>
    <submittedName>
        <fullName evidence="2">Uncharacterized protein</fullName>
    </submittedName>
</protein>
<dbReference type="AlphaFoldDB" id="A0A9N8PS27"/>
<dbReference type="EMBL" id="CAINUL010000006">
    <property type="protein sequence ID" value="CAD0110694.1"/>
    <property type="molecule type" value="Genomic_DNA"/>
</dbReference>
<keyword evidence="3" id="KW-1185">Reference proteome</keyword>
<reference evidence="2" key="1">
    <citation type="submission" date="2020-06" db="EMBL/GenBank/DDBJ databases">
        <authorList>
            <person name="Onetto C."/>
        </authorList>
    </citation>
    <scope>NUCLEOTIDE SEQUENCE</scope>
</reference>
<gene>
    <name evidence="2" type="ORF">AWRI4620_LOCUS4949</name>
</gene>
<feature type="compositionally biased region" description="Polar residues" evidence="1">
    <location>
        <begin position="106"/>
        <end position="116"/>
    </location>
</feature>